<evidence type="ECO:0000259" key="2">
    <source>
        <dbReference type="Pfam" id="PF04892"/>
    </source>
</evidence>
<dbReference type="PANTHER" id="PTHR36834">
    <property type="entry name" value="MEMBRANE PROTEIN-RELATED"/>
    <property type="match status" value="1"/>
</dbReference>
<feature type="transmembrane region" description="Helical" evidence="1">
    <location>
        <begin position="96"/>
        <end position="121"/>
    </location>
</feature>
<dbReference type="Pfam" id="PF04892">
    <property type="entry name" value="VanZ"/>
    <property type="match status" value="1"/>
</dbReference>
<dbReference type="InterPro" id="IPR006976">
    <property type="entry name" value="VanZ-like"/>
</dbReference>
<dbReference type="STRING" id="1121345.SAMN02745217_02789"/>
<keyword evidence="1" id="KW-0472">Membrane</keyword>
<accession>A0A1M7YD50</accession>
<gene>
    <name evidence="3" type="ORF">SAMN02745217_02789</name>
</gene>
<dbReference type="RefSeq" id="WP_330393886.1">
    <property type="nucleotide sequence ID" value="NZ_FRFD01000008.1"/>
</dbReference>
<evidence type="ECO:0000313" key="4">
    <source>
        <dbReference type="Proteomes" id="UP000184612"/>
    </source>
</evidence>
<protein>
    <submittedName>
        <fullName evidence="3">Glycopeptide antibiotics resistance protein</fullName>
    </submittedName>
</protein>
<proteinExistence type="predicted"/>
<dbReference type="PANTHER" id="PTHR36834:SF1">
    <property type="entry name" value="INTEGRAL MEMBRANE PROTEIN"/>
    <property type="match status" value="1"/>
</dbReference>
<feature type="transmembrane region" description="Helical" evidence="1">
    <location>
        <begin position="127"/>
        <end position="148"/>
    </location>
</feature>
<name>A0A1M7YD50_9FIRM</name>
<keyword evidence="4" id="KW-1185">Reference proteome</keyword>
<feature type="transmembrane region" description="Helical" evidence="1">
    <location>
        <begin position="68"/>
        <end position="89"/>
    </location>
</feature>
<keyword evidence="1" id="KW-0812">Transmembrane</keyword>
<dbReference type="EMBL" id="FRFD01000008">
    <property type="protein sequence ID" value="SHO50582.1"/>
    <property type="molecule type" value="Genomic_DNA"/>
</dbReference>
<sequence>MKNVSNKLIMSVSRLLFALYLILLAYFLFFSEHYGRTISTGEYRYNLTLFKEVRRFIEYRNIIGPEGFIVNIFGNILAFAPFGFVLPIISPDNRKLLNITLLSFEFSLTIELLQLIFKVGIFDVDDLFMNTLGGLIGGLCFIFARKMLRSIRKGRR</sequence>
<evidence type="ECO:0000313" key="3">
    <source>
        <dbReference type="EMBL" id="SHO50582.1"/>
    </source>
</evidence>
<feature type="transmembrane region" description="Helical" evidence="1">
    <location>
        <begin position="12"/>
        <end position="30"/>
    </location>
</feature>
<reference evidence="3 4" key="1">
    <citation type="submission" date="2016-12" db="EMBL/GenBank/DDBJ databases">
        <authorList>
            <person name="Song W.-J."/>
            <person name="Kurnit D.M."/>
        </authorList>
    </citation>
    <scope>NUCLEOTIDE SEQUENCE [LARGE SCALE GENOMIC DNA]</scope>
    <source>
        <strain evidence="3 4">DSM 12503</strain>
    </source>
</reference>
<dbReference type="InterPro" id="IPR053150">
    <property type="entry name" value="Teicoplanin_resist-assoc"/>
</dbReference>
<dbReference type="Proteomes" id="UP000184612">
    <property type="component" value="Unassembled WGS sequence"/>
</dbReference>
<dbReference type="AlphaFoldDB" id="A0A1M7YD50"/>
<evidence type="ECO:0000256" key="1">
    <source>
        <dbReference type="SAM" id="Phobius"/>
    </source>
</evidence>
<organism evidence="3 4">
    <name type="scientific">Anaerocolumna xylanovorans DSM 12503</name>
    <dbReference type="NCBI Taxonomy" id="1121345"/>
    <lineage>
        <taxon>Bacteria</taxon>
        <taxon>Bacillati</taxon>
        <taxon>Bacillota</taxon>
        <taxon>Clostridia</taxon>
        <taxon>Lachnospirales</taxon>
        <taxon>Lachnospiraceae</taxon>
        <taxon>Anaerocolumna</taxon>
    </lineage>
</organism>
<feature type="domain" description="VanZ-like" evidence="2">
    <location>
        <begin position="17"/>
        <end position="144"/>
    </location>
</feature>
<keyword evidence="1" id="KW-1133">Transmembrane helix</keyword>